<dbReference type="OrthoDB" id="2155806at2759"/>
<protein>
    <submittedName>
        <fullName evidence="3">Uncharacterized protein</fullName>
    </submittedName>
</protein>
<dbReference type="AlphaFoldDB" id="A0A1Y2D9P7"/>
<reference evidence="3 4" key="1">
    <citation type="submission" date="2016-08" db="EMBL/GenBank/DDBJ databases">
        <title>A Parts List for Fungal Cellulosomes Revealed by Comparative Genomics.</title>
        <authorList>
            <consortium name="DOE Joint Genome Institute"/>
            <person name="Haitjema C.H."/>
            <person name="Gilmore S.P."/>
            <person name="Henske J.K."/>
            <person name="Solomon K.V."/>
            <person name="De Groot R."/>
            <person name="Kuo A."/>
            <person name="Mondo S.J."/>
            <person name="Salamov A.A."/>
            <person name="Labutti K."/>
            <person name="Zhao Z."/>
            <person name="Chiniquy J."/>
            <person name="Barry K."/>
            <person name="Brewer H.M."/>
            <person name="Purvine S.O."/>
            <person name="Wright A.T."/>
            <person name="Boxma B."/>
            <person name="Van Alen T."/>
            <person name="Hackstein J.H."/>
            <person name="Baker S.E."/>
            <person name="Grigoriev I.V."/>
            <person name="O'Malley M.A."/>
        </authorList>
    </citation>
    <scope>NUCLEOTIDE SEQUENCE [LARGE SCALE GENOMIC DNA]</scope>
    <source>
        <strain evidence="3 4">G1</strain>
    </source>
</reference>
<keyword evidence="1" id="KW-0175">Coiled coil</keyword>
<name>A0A1Y2D9P7_9FUNG</name>
<feature type="compositionally biased region" description="Low complexity" evidence="2">
    <location>
        <begin position="268"/>
        <end position="279"/>
    </location>
</feature>
<feature type="region of interest" description="Disordered" evidence="2">
    <location>
        <begin position="663"/>
        <end position="711"/>
    </location>
</feature>
<accession>A0A1Y2D9P7</accession>
<feature type="compositionally biased region" description="Basic and acidic residues" evidence="2">
    <location>
        <begin position="679"/>
        <end position="690"/>
    </location>
</feature>
<feature type="compositionally biased region" description="Low complexity" evidence="2">
    <location>
        <begin position="291"/>
        <end position="301"/>
    </location>
</feature>
<evidence type="ECO:0000256" key="2">
    <source>
        <dbReference type="SAM" id="MobiDB-lite"/>
    </source>
</evidence>
<feature type="compositionally biased region" description="Basic and acidic residues" evidence="2">
    <location>
        <begin position="302"/>
        <end position="318"/>
    </location>
</feature>
<feature type="coiled-coil region" evidence="1">
    <location>
        <begin position="403"/>
        <end position="461"/>
    </location>
</feature>
<proteinExistence type="predicted"/>
<dbReference type="EMBL" id="MCOG01000075">
    <property type="protein sequence ID" value="ORY55980.1"/>
    <property type="molecule type" value="Genomic_DNA"/>
</dbReference>
<comment type="caution">
    <text evidence="3">The sequence shown here is derived from an EMBL/GenBank/DDBJ whole genome shotgun (WGS) entry which is preliminary data.</text>
</comment>
<gene>
    <name evidence="3" type="ORF">LY90DRAFT_669485</name>
</gene>
<evidence type="ECO:0000256" key="1">
    <source>
        <dbReference type="SAM" id="Coils"/>
    </source>
</evidence>
<keyword evidence="4" id="KW-1185">Reference proteome</keyword>
<organism evidence="3 4">
    <name type="scientific">Neocallimastix californiae</name>
    <dbReference type="NCBI Taxonomy" id="1754190"/>
    <lineage>
        <taxon>Eukaryota</taxon>
        <taxon>Fungi</taxon>
        <taxon>Fungi incertae sedis</taxon>
        <taxon>Chytridiomycota</taxon>
        <taxon>Chytridiomycota incertae sedis</taxon>
        <taxon>Neocallimastigomycetes</taxon>
        <taxon>Neocallimastigales</taxon>
        <taxon>Neocallimastigaceae</taxon>
        <taxon>Neocallimastix</taxon>
    </lineage>
</organism>
<dbReference type="Proteomes" id="UP000193920">
    <property type="component" value="Unassembled WGS sequence"/>
</dbReference>
<evidence type="ECO:0000313" key="4">
    <source>
        <dbReference type="Proteomes" id="UP000193920"/>
    </source>
</evidence>
<evidence type="ECO:0000313" key="3">
    <source>
        <dbReference type="EMBL" id="ORY55980.1"/>
    </source>
</evidence>
<sequence length="711" mass="83483">MNIKKGISNDEDLVEVPKENVVEEPKIMSYSVIAEYDGLILDKNDMKSIYSELKKVKANVNRSNMEKTKSILTSKLNLELPISRKEQLEHLTFPYTKDQITSQQKDDQMKQNLLILQYYIDILCYGYSIYLTKWQCSSWFNIFKVTHEKFIDYVIKQNDPSTYKSECLNIFKNELFYFCNPRTVTLYLKEDQSNINNIDGNDDSKLNIENLEEYLLSNRYVKPGIFDSILPPHPNTPSDNGKSIESLNNKCHQTIITSDNVLKNELINNSSNDDGSNTNIKSNAKLDENLNDNQNNSNNNNEADRYDDSTNEYGGKENEDNDTQNKEFYIYQYNIPRTFNSLQIESLTRFFIKTYVQHIYIIAYVFSHPQEYIYHHFRRTVTLPVPFEELEHGIVAEDWPNWVEEQENILIRKKEEEEAAIENERKLKEEMLLKEKERLEEELAQQKIKEAQDNIKNSLNSLLYQPSNKTIGELPEIPLVKSVEENNEQNNEDNINNDKITINNENEEEQKNEVLDKNNADVNSIKFKISNPNFRNSFLDLWKKQETVKEQKQKDLVYQLKQDYQRKEDRLVFDLSEQSLVNFERSRNSLISKIKEITGEDISEIIRHVYDPENVESIIHNSELLKDQYFTLLQKHIEEIISSNVQHILERLDAVNSELEKLRESVAEKNNPPNKKGANKKDDKKNDKNSKKNTPKNKKESSKSKSKPKKK</sequence>
<feature type="region of interest" description="Disordered" evidence="2">
    <location>
        <begin position="267"/>
        <end position="322"/>
    </location>
</feature>